<evidence type="ECO:0000313" key="10">
    <source>
        <dbReference type="EMBL" id="KAF0301607.1"/>
    </source>
</evidence>
<dbReference type="AlphaFoldDB" id="A0A6A4W0S1"/>
<name>A0A6A4W0S1_AMPAM</name>
<comment type="subcellular location">
    <subcellularLocation>
        <location evidence="2">Secreted</location>
    </subcellularLocation>
</comment>
<keyword evidence="5" id="KW-0964">Secreted</keyword>
<dbReference type="InterPro" id="IPR000889">
    <property type="entry name" value="Glutathione_peroxidase"/>
</dbReference>
<comment type="similarity">
    <text evidence="3 9">Belongs to the glutathione peroxidase family.</text>
</comment>
<organism evidence="10 11">
    <name type="scientific">Amphibalanus amphitrite</name>
    <name type="common">Striped barnacle</name>
    <name type="synonym">Balanus amphitrite</name>
    <dbReference type="NCBI Taxonomy" id="1232801"/>
    <lineage>
        <taxon>Eukaryota</taxon>
        <taxon>Metazoa</taxon>
        <taxon>Ecdysozoa</taxon>
        <taxon>Arthropoda</taxon>
        <taxon>Crustacea</taxon>
        <taxon>Multicrustacea</taxon>
        <taxon>Cirripedia</taxon>
        <taxon>Thoracica</taxon>
        <taxon>Thoracicalcarea</taxon>
        <taxon>Balanomorpha</taxon>
        <taxon>Balanoidea</taxon>
        <taxon>Balanidae</taxon>
        <taxon>Amphibalaninae</taxon>
        <taxon>Amphibalanus</taxon>
    </lineage>
</organism>
<reference evidence="10 11" key="1">
    <citation type="submission" date="2019-07" db="EMBL/GenBank/DDBJ databases">
        <title>Draft genome assembly of a fouling barnacle, Amphibalanus amphitrite (Darwin, 1854): The first reference genome for Thecostraca.</title>
        <authorList>
            <person name="Kim W."/>
        </authorList>
    </citation>
    <scope>NUCLEOTIDE SEQUENCE [LARGE SCALE GENOMIC DNA]</scope>
    <source>
        <strain evidence="10">SNU_AA5</strain>
        <tissue evidence="10">Soma without cirri and trophi</tissue>
    </source>
</reference>
<dbReference type="PROSITE" id="PS51355">
    <property type="entry name" value="GLUTATHIONE_PEROXID_3"/>
    <property type="match status" value="1"/>
</dbReference>
<proteinExistence type="inferred from homology"/>
<dbReference type="PIRSF" id="PIRSF000303">
    <property type="entry name" value="Glutathion_perox"/>
    <property type="match status" value="1"/>
</dbReference>
<evidence type="ECO:0000256" key="8">
    <source>
        <dbReference type="ARBA" id="ARBA00023002"/>
    </source>
</evidence>
<keyword evidence="11" id="KW-1185">Reference proteome</keyword>
<dbReference type="OrthoDB" id="446890at2759"/>
<dbReference type="PANTHER" id="PTHR11592">
    <property type="entry name" value="GLUTATHIONE PEROXIDASE"/>
    <property type="match status" value="1"/>
</dbReference>
<keyword evidence="7" id="KW-0732">Signal</keyword>
<evidence type="ECO:0000256" key="6">
    <source>
        <dbReference type="ARBA" id="ARBA00022559"/>
    </source>
</evidence>
<evidence type="ECO:0000256" key="5">
    <source>
        <dbReference type="ARBA" id="ARBA00022525"/>
    </source>
</evidence>
<dbReference type="Proteomes" id="UP000440578">
    <property type="component" value="Unassembled WGS sequence"/>
</dbReference>
<dbReference type="GO" id="GO:0005576">
    <property type="term" value="C:extracellular region"/>
    <property type="evidence" value="ECO:0007669"/>
    <property type="project" value="UniProtKB-SubCell"/>
</dbReference>
<dbReference type="PANTHER" id="PTHR11592:SF88">
    <property type="entry name" value="GLUTATHIONE PEROXIDASE-RELATED"/>
    <property type="match status" value="1"/>
</dbReference>
<evidence type="ECO:0000256" key="9">
    <source>
        <dbReference type="RuleBase" id="RU000499"/>
    </source>
</evidence>
<gene>
    <name evidence="10" type="primary">Gpx1</name>
    <name evidence="10" type="ORF">FJT64_026149</name>
</gene>
<dbReference type="EMBL" id="VIIS01001147">
    <property type="protein sequence ID" value="KAF0301607.1"/>
    <property type="molecule type" value="Genomic_DNA"/>
</dbReference>
<dbReference type="Pfam" id="PF00255">
    <property type="entry name" value="GSHPx"/>
    <property type="match status" value="1"/>
</dbReference>
<dbReference type="GO" id="GO:0006979">
    <property type="term" value="P:response to oxidative stress"/>
    <property type="evidence" value="ECO:0007669"/>
    <property type="project" value="InterPro"/>
</dbReference>
<comment type="catalytic activity">
    <reaction evidence="1">
        <text>2 glutathione + H2O2 = glutathione disulfide + 2 H2O</text>
        <dbReference type="Rhea" id="RHEA:16833"/>
        <dbReference type="ChEBI" id="CHEBI:15377"/>
        <dbReference type="ChEBI" id="CHEBI:16240"/>
        <dbReference type="ChEBI" id="CHEBI:57925"/>
        <dbReference type="ChEBI" id="CHEBI:58297"/>
        <dbReference type="EC" id="1.11.1.9"/>
    </reaction>
</comment>
<sequence>MNLLINRFGPEKLAVLAFPCNLFGHQENAANEEIRNALRHVRPGNNFEPLCEMFSKVEVNGSREHPVFKYLKTALPLPADDPTSLIEDPKLIIWAPVKRSDISWNFEKFLIGPDGKPFRRYSKKYETVKIEDDIKNLMSQRGK</sequence>
<dbReference type="PRINTS" id="PR01011">
    <property type="entry name" value="GLUTPROXDASE"/>
</dbReference>
<evidence type="ECO:0000256" key="2">
    <source>
        <dbReference type="ARBA" id="ARBA00004613"/>
    </source>
</evidence>
<dbReference type="InterPro" id="IPR036249">
    <property type="entry name" value="Thioredoxin-like_sf"/>
</dbReference>
<dbReference type="Gene3D" id="3.40.30.10">
    <property type="entry name" value="Glutaredoxin"/>
    <property type="match status" value="1"/>
</dbReference>
<evidence type="ECO:0000256" key="4">
    <source>
        <dbReference type="ARBA" id="ARBA00012310"/>
    </source>
</evidence>
<accession>A0A6A4W0S1</accession>
<evidence type="ECO:0000313" key="11">
    <source>
        <dbReference type="Proteomes" id="UP000440578"/>
    </source>
</evidence>
<comment type="caution">
    <text evidence="10">The sequence shown here is derived from an EMBL/GenBank/DDBJ whole genome shotgun (WGS) entry which is preliminary data.</text>
</comment>
<dbReference type="SUPFAM" id="SSF52833">
    <property type="entry name" value="Thioredoxin-like"/>
    <property type="match status" value="1"/>
</dbReference>
<evidence type="ECO:0000256" key="7">
    <source>
        <dbReference type="ARBA" id="ARBA00022729"/>
    </source>
</evidence>
<evidence type="ECO:0000256" key="1">
    <source>
        <dbReference type="ARBA" id="ARBA00000217"/>
    </source>
</evidence>
<protein>
    <recommendedName>
        <fullName evidence="4 9">Glutathione peroxidase</fullName>
    </recommendedName>
</protein>
<keyword evidence="8 9" id="KW-0560">Oxidoreductase</keyword>
<evidence type="ECO:0000256" key="3">
    <source>
        <dbReference type="ARBA" id="ARBA00006926"/>
    </source>
</evidence>
<dbReference type="GO" id="GO:0004602">
    <property type="term" value="F:glutathione peroxidase activity"/>
    <property type="evidence" value="ECO:0007669"/>
    <property type="project" value="UniProtKB-EC"/>
</dbReference>
<keyword evidence="6 9" id="KW-0575">Peroxidase</keyword>